<keyword evidence="5" id="KW-1185">Reference proteome</keyword>
<dbReference type="InterPro" id="IPR006119">
    <property type="entry name" value="Resolv_N"/>
</dbReference>
<name>A0ABX0QQF5_9BACT</name>
<gene>
    <name evidence="4" type="ORF">F7231_25365</name>
</gene>
<dbReference type="PANTHER" id="PTHR30461:SF2">
    <property type="entry name" value="SERINE RECOMBINASE PINE-RELATED"/>
    <property type="match status" value="1"/>
</dbReference>
<reference evidence="5" key="2">
    <citation type="submission" date="2023-07" db="EMBL/GenBank/DDBJ databases">
        <authorList>
            <person name="Jung D.-H."/>
        </authorList>
    </citation>
    <scope>NUCLEOTIDE SEQUENCE [LARGE SCALE GENOMIC DNA]</scope>
    <source>
        <strain evidence="5">JA-25</strain>
    </source>
</reference>
<dbReference type="Proteomes" id="UP000606008">
    <property type="component" value="Unassembled WGS sequence"/>
</dbReference>
<proteinExistence type="predicted"/>
<keyword evidence="2" id="KW-0233">DNA recombination</keyword>
<dbReference type="Gene3D" id="3.40.50.1390">
    <property type="entry name" value="Resolvase, N-terminal catalytic domain"/>
    <property type="match status" value="1"/>
</dbReference>
<dbReference type="SMART" id="SM00857">
    <property type="entry name" value="Resolvase"/>
    <property type="match status" value="1"/>
</dbReference>
<evidence type="ECO:0000256" key="2">
    <source>
        <dbReference type="ARBA" id="ARBA00023172"/>
    </source>
</evidence>
<dbReference type="PROSITE" id="PS51736">
    <property type="entry name" value="RECOMBINASES_3"/>
    <property type="match status" value="1"/>
</dbReference>
<dbReference type="EMBL" id="WAEL01000012">
    <property type="protein sequence ID" value="NID13521.1"/>
    <property type="molecule type" value="Genomic_DNA"/>
</dbReference>
<evidence type="ECO:0000256" key="1">
    <source>
        <dbReference type="ARBA" id="ARBA00023125"/>
    </source>
</evidence>
<evidence type="ECO:0000313" key="4">
    <source>
        <dbReference type="EMBL" id="NID13521.1"/>
    </source>
</evidence>
<dbReference type="InterPro" id="IPR036162">
    <property type="entry name" value="Resolvase-like_N_sf"/>
</dbReference>
<evidence type="ECO:0000259" key="3">
    <source>
        <dbReference type="PROSITE" id="PS51736"/>
    </source>
</evidence>
<protein>
    <submittedName>
        <fullName evidence="4">Resolvase</fullName>
    </submittedName>
</protein>
<sequence>MTLPLSTPLLTSSNLIRYVAYYRVSTKQQGDSGLGLAAQQTAVASFVRGPIVAEFTEVESGKNNGRVQLTQAIERAKKEGAILVIAKLDRLSRNASFILTLRDSGVNFQCVDLPDANTLTIGIFATLAQHERELISSRTKAALQAKKAQGAVLGKPANLTPAAQAKGAAANVAQAKANENNRRALSMALAYRAAGKNLVQIADELNRAGFRTARGSSFQATQVMRLLKRG</sequence>
<organism evidence="4 5">
    <name type="scientific">Fibrivirga algicola</name>
    <dbReference type="NCBI Taxonomy" id="2950420"/>
    <lineage>
        <taxon>Bacteria</taxon>
        <taxon>Pseudomonadati</taxon>
        <taxon>Bacteroidota</taxon>
        <taxon>Cytophagia</taxon>
        <taxon>Cytophagales</taxon>
        <taxon>Spirosomataceae</taxon>
        <taxon>Fibrivirga</taxon>
    </lineage>
</organism>
<feature type="domain" description="Resolvase/invertase-type recombinase catalytic" evidence="3">
    <location>
        <begin position="17"/>
        <end position="150"/>
    </location>
</feature>
<dbReference type="PANTHER" id="PTHR30461">
    <property type="entry name" value="DNA-INVERTASE FROM LAMBDOID PROPHAGE"/>
    <property type="match status" value="1"/>
</dbReference>
<accession>A0ABX0QQF5</accession>
<reference evidence="5" key="1">
    <citation type="submission" date="2019-09" db="EMBL/GenBank/DDBJ databases">
        <authorList>
            <person name="Jung D.-H."/>
        </authorList>
    </citation>
    <scope>NUCLEOTIDE SEQUENCE [LARGE SCALE GENOMIC DNA]</scope>
    <source>
        <strain evidence="5">JA-25</strain>
    </source>
</reference>
<dbReference type="CDD" id="cd03768">
    <property type="entry name" value="SR_ResInv"/>
    <property type="match status" value="1"/>
</dbReference>
<dbReference type="InterPro" id="IPR050639">
    <property type="entry name" value="SSR_resolvase"/>
</dbReference>
<dbReference type="Pfam" id="PF00239">
    <property type="entry name" value="Resolvase"/>
    <property type="match status" value="1"/>
</dbReference>
<evidence type="ECO:0000313" key="5">
    <source>
        <dbReference type="Proteomes" id="UP000606008"/>
    </source>
</evidence>
<comment type="caution">
    <text evidence="4">The sequence shown here is derived from an EMBL/GenBank/DDBJ whole genome shotgun (WGS) entry which is preliminary data.</text>
</comment>
<keyword evidence="1" id="KW-0238">DNA-binding</keyword>
<dbReference type="SUPFAM" id="SSF53041">
    <property type="entry name" value="Resolvase-like"/>
    <property type="match status" value="1"/>
</dbReference>
<dbReference type="RefSeq" id="WP_166694041.1">
    <property type="nucleotide sequence ID" value="NZ_WAEL01000012.1"/>
</dbReference>